<sequence>MAPTDSTRILWSLSTSISMDPASAATAPLSTFSRIFSLLLKDSSLWNSSSAFFRVVMVDFSWANWEV</sequence>
<accession>A0A953JEB1</accession>
<organism evidence="1 2">
    <name type="scientific">Candidatus Nitrobium versatile</name>
    <dbReference type="NCBI Taxonomy" id="2884831"/>
    <lineage>
        <taxon>Bacteria</taxon>
        <taxon>Pseudomonadati</taxon>
        <taxon>Nitrospirota</taxon>
        <taxon>Nitrospiria</taxon>
        <taxon>Nitrospirales</taxon>
        <taxon>Nitrospiraceae</taxon>
        <taxon>Candidatus Nitrobium</taxon>
    </lineage>
</organism>
<protein>
    <submittedName>
        <fullName evidence="1">Uncharacterized protein</fullName>
    </submittedName>
</protein>
<reference evidence="1" key="1">
    <citation type="journal article" date="2021" name="bioRxiv">
        <title>Unraveling nitrogen, sulfur and carbon metabolic pathways and microbial community transcriptional responses to substrate deprivation and toxicity stresses in a bioreactor mimicking anoxic brackish coastal sediment conditions.</title>
        <authorList>
            <person name="Martins P.D."/>
            <person name="Echeveste M.J."/>
            <person name="Arshad A."/>
            <person name="Kurth J."/>
            <person name="Ouboter H."/>
            <person name="Jetten M.S.M."/>
            <person name="Welte C.U."/>
        </authorList>
    </citation>
    <scope>NUCLEOTIDE SEQUENCE</scope>
    <source>
        <strain evidence="1">MAG_39</strain>
    </source>
</reference>
<gene>
    <name evidence="1" type="ORF">K8I29_15380</name>
</gene>
<dbReference type="AlphaFoldDB" id="A0A953JEB1"/>
<evidence type="ECO:0000313" key="1">
    <source>
        <dbReference type="EMBL" id="MBZ0157580.1"/>
    </source>
</evidence>
<proteinExistence type="predicted"/>
<reference evidence="1" key="2">
    <citation type="submission" date="2021-08" db="EMBL/GenBank/DDBJ databases">
        <authorList>
            <person name="Dalcin Martins P."/>
        </authorList>
    </citation>
    <scope>NUCLEOTIDE SEQUENCE</scope>
    <source>
        <strain evidence="1">MAG_39</strain>
    </source>
</reference>
<evidence type="ECO:0000313" key="2">
    <source>
        <dbReference type="Proteomes" id="UP000705867"/>
    </source>
</evidence>
<name>A0A953JEB1_9BACT</name>
<dbReference type="Proteomes" id="UP000705867">
    <property type="component" value="Unassembled WGS sequence"/>
</dbReference>
<dbReference type="EMBL" id="JAIOIV010000120">
    <property type="protein sequence ID" value="MBZ0157580.1"/>
    <property type="molecule type" value="Genomic_DNA"/>
</dbReference>
<comment type="caution">
    <text evidence="1">The sequence shown here is derived from an EMBL/GenBank/DDBJ whole genome shotgun (WGS) entry which is preliminary data.</text>
</comment>